<feature type="transmembrane region" description="Helical" evidence="1">
    <location>
        <begin position="64"/>
        <end position="83"/>
    </location>
</feature>
<keyword evidence="1" id="KW-0812">Transmembrane</keyword>
<dbReference type="Proteomes" id="UP001276659">
    <property type="component" value="Unassembled WGS sequence"/>
</dbReference>
<dbReference type="AlphaFoldDB" id="A0AAE0DJ68"/>
<proteinExistence type="predicted"/>
<reference evidence="3" key="1">
    <citation type="submission" date="2022-11" db="EMBL/GenBank/DDBJ databases">
        <title>Chromosomal genome sequence assembly and mating type (MAT) locus characterization of the leprose asexual lichenized fungus Lepraria neglecta (Nyl.) Erichsen.</title>
        <authorList>
            <person name="Allen J.L."/>
            <person name="Pfeffer B."/>
        </authorList>
    </citation>
    <scope>NUCLEOTIDE SEQUENCE</scope>
    <source>
        <strain evidence="3">Allen 5258</strain>
    </source>
</reference>
<keyword evidence="4" id="KW-1185">Reference proteome</keyword>
<dbReference type="InterPro" id="IPR012171">
    <property type="entry name" value="Fatty_acid_desaturase"/>
</dbReference>
<name>A0AAE0DJ68_9LECA</name>
<dbReference type="GO" id="GO:0016491">
    <property type="term" value="F:oxidoreductase activity"/>
    <property type="evidence" value="ECO:0007669"/>
    <property type="project" value="InterPro"/>
</dbReference>
<gene>
    <name evidence="3" type="primary">FAH12</name>
    <name evidence="3" type="ORF">OEA41_005451</name>
</gene>
<comment type="caution">
    <text evidence="3">The sequence shown here is derived from an EMBL/GenBank/DDBJ whole genome shotgun (WGS) entry which is preliminary data.</text>
</comment>
<organism evidence="3 4">
    <name type="scientific">Lepraria neglecta</name>
    <dbReference type="NCBI Taxonomy" id="209136"/>
    <lineage>
        <taxon>Eukaryota</taxon>
        <taxon>Fungi</taxon>
        <taxon>Dikarya</taxon>
        <taxon>Ascomycota</taxon>
        <taxon>Pezizomycotina</taxon>
        <taxon>Lecanoromycetes</taxon>
        <taxon>OSLEUM clade</taxon>
        <taxon>Lecanoromycetidae</taxon>
        <taxon>Lecanorales</taxon>
        <taxon>Lecanorineae</taxon>
        <taxon>Stereocaulaceae</taxon>
        <taxon>Lepraria</taxon>
    </lineage>
</organism>
<feature type="transmembrane region" description="Helical" evidence="1">
    <location>
        <begin position="95"/>
        <end position="116"/>
    </location>
</feature>
<dbReference type="GO" id="GO:0006629">
    <property type="term" value="P:lipid metabolic process"/>
    <property type="evidence" value="ECO:0007669"/>
    <property type="project" value="InterPro"/>
</dbReference>
<keyword evidence="1" id="KW-0472">Membrane</keyword>
<accession>A0AAE0DJ68</accession>
<evidence type="ECO:0000259" key="2">
    <source>
        <dbReference type="Pfam" id="PF00487"/>
    </source>
</evidence>
<dbReference type="Pfam" id="PF00487">
    <property type="entry name" value="FA_desaturase"/>
    <property type="match status" value="1"/>
</dbReference>
<evidence type="ECO:0000313" key="4">
    <source>
        <dbReference type="Proteomes" id="UP001276659"/>
    </source>
</evidence>
<protein>
    <submittedName>
        <fullName evidence="3">Oleate hydroxylase fah12</fullName>
    </submittedName>
</protein>
<evidence type="ECO:0000256" key="1">
    <source>
        <dbReference type="SAM" id="Phobius"/>
    </source>
</evidence>
<dbReference type="PANTHER" id="PTHR32100">
    <property type="entry name" value="OMEGA-6 FATTY ACID DESATURASE, CHLOROPLASTIC"/>
    <property type="match status" value="1"/>
</dbReference>
<dbReference type="InterPro" id="IPR005804">
    <property type="entry name" value="FA_desaturase_dom"/>
</dbReference>
<keyword evidence="1" id="KW-1133">Transmembrane helix</keyword>
<dbReference type="EMBL" id="JASNWA010000010">
    <property type="protein sequence ID" value="KAK3169003.1"/>
    <property type="molecule type" value="Genomic_DNA"/>
</dbReference>
<feature type="domain" description="Fatty acid desaturase" evidence="2">
    <location>
        <begin position="98"/>
        <end position="383"/>
    </location>
</feature>
<dbReference type="CDD" id="cd03507">
    <property type="entry name" value="Delta12-FADS-like"/>
    <property type="match status" value="1"/>
</dbReference>
<evidence type="ECO:0000313" key="3">
    <source>
        <dbReference type="EMBL" id="KAK3169003.1"/>
    </source>
</evidence>
<sequence>MASEQANETITEREVAKVEDQDPYGKLLDTYGNEFKLPDFTIKQIRDAIPPHCFERSGLRGFAYIARDTFLLASTFYLWYNYVTPSNVPSKTLRFVLWAIYGFTQGLFGTGIWVIAHECGHQSFSPSKTLNDITGWVLHSALLVPYFSWKISHGKHHKSTGHMERDMVFLPKTREVYAGRVRRRVEEISELTEEAPLVTALVLIGRQLIGWPMYLLQNKTGHDNHERQSEGRGAGKRNGLMGGVNHFHPSSPLYDAKDAKYIALSDLGLGLAALALYEIAQSFGWGNLLVWYFVPYLWVNHWLVAITYLQHTDGSLPHYGNKSWSFTRGAASTIDREFGFIGRSLFHGIIETHVLHHYVSTIPFYNADEASEAIKPVMGQHYRSNTEDGSFGFLKALWSSARWCQWVEESQGAKGLGKDVVFYRNRNKLGVQPLKMEKSM</sequence>